<keyword evidence="10" id="KW-1185">Reference proteome</keyword>
<comment type="similarity">
    <text evidence="2 5">Belongs to the aldose epimerase family.</text>
</comment>
<dbReference type="Pfam" id="PF01263">
    <property type="entry name" value="Aldose_epim"/>
    <property type="match status" value="1"/>
</dbReference>
<dbReference type="InterPro" id="IPR008183">
    <property type="entry name" value="Aldose_1/G6P_1-epimerase"/>
</dbReference>
<feature type="binding site" evidence="8">
    <location>
        <begin position="196"/>
        <end position="198"/>
    </location>
    <ligand>
        <name>beta-D-galactose</name>
        <dbReference type="ChEBI" id="CHEBI:27667"/>
    </ligand>
</feature>
<evidence type="ECO:0000313" key="9">
    <source>
        <dbReference type="EMBL" id="AGA67501.1"/>
    </source>
</evidence>
<dbReference type="PIRSF" id="PIRSF005096">
    <property type="entry name" value="GALM"/>
    <property type="match status" value="1"/>
</dbReference>
<dbReference type="GO" id="GO:0004034">
    <property type="term" value="F:aldose 1-epimerase activity"/>
    <property type="evidence" value="ECO:0007669"/>
    <property type="project" value="UniProtKB-EC"/>
</dbReference>
<dbReference type="AlphaFoldDB" id="A0A3B6VNM2"/>
<dbReference type="KEGG" id="bpip:BPP43_11785"/>
<dbReference type="PANTHER" id="PTHR10091:SF0">
    <property type="entry name" value="GALACTOSE MUTAROTASE"/>
    <property type="match status" value="1"/>
</dbReference>
<comment type="catalytic activity">
    <reaction evidence="5">
        <text>alpha-D-glucose = beta-D-glucose</text>
        <dbReference type="Rhea" id="RHEA:10264"/>
        <dbReference type="ChEBI" id="CHEBI:15903"/>
        <dbReference type="ChEBI" id="CHEBI:17925"/>
        <dbReference type="EC" id="5.1.3.3"/>
    </reaction>
</comment>
<sequence>MNIIIKTYIFNFCNIIFNILGEFFMTKEKFGENGFVYTLENKNGLKLKLGDVGASITGIFFKNKKGESIEVAFGSDDVSFYSAKAKNGHMGATVGRVAGKTLNSSFKIGDKEYKLNPNKAPHHTHGGVDGLSYVFFTSKQIADNKIEFHYLSKDGEEGYPGNLDLTVTYTLTENNEIIIDYKATTDKPTPVNIMNHSYFNLNGKGKINSHKISIDANYYLPENENGDSSGEIFKVDNTPYDFRNMKEIDTIIKSKGGCDNCFLFDDNDIKKSRVKVVSEESLISLEVFTDMPSVLLYTANSLNNLQVRGQVLNKHEAFCLETQYFTLALNYNHFPSIILYPDREFKHRTIYKFATL</sequence>
<evidence type="ECO:0000256" key="1">
    <source>
        <dbReference type="ARBA" id="ARBA00005028"/>
    </source>
</evidence>
<dbReference type="Proteomes" id="UP000010793">
    <property type="component" value="Chromosome"/>
</dbReference>
<keyword evidence="3 5" id="KW-0413">Isomerase</keyword>
<dbReference type="UniPathway" id="UPA00242"/>
<evidence type="ECO:0000256" key="3">
    <source>
        <dbReference type="ARBA" id="ARBA00023235"/>
    </source>
</evidence>
<evidence type="ECO:0000256" key="7">
    <source>
        <dbReference type="PIRSR" id="PIRSR005096-2"/>
    </source>
</evidence>
<feature type="binding site" evidence="7">
    <location>
        <position position="259"/>
    </location>
    <ligand>
        <name>beta-D-galactose</name>
        <dbReference type="ChEBI" id="CHEBI:27667"/>
    </ligand>
</feature>
<dbReference type="InterPro" id="IPR047215">
    <property type="entry name" value="Galactose_mutarotase-like"/>
</dbReference>
<proteinExistence type="inferred from homology"/>
<dbReference type="Gene3D" id="2.70.98.10">
    <property type="match status" value="1"/>
</dbReference>
<dbReference type="SUPFAM" id="SSF74650">
    <property type="entry name" value="Galactose mutarotase-like"/>
    <property type="match status" value="1"/>
</dbReference>
<comment type="pathway">
    <text evidence="1 5">Carbohydrate metabolism; hexose metabolism.</text>
</comment>
<evidence type="ECO:0000256" key="4">
    <source>
        <dbReference type="ARBA" id="ARBA00023277"/>
    </source>
</evidence>
<dbReference type="PANTHER" id="PTHR10091">
    <property type="entry name" value="ALDOSE-1-EPIMERASE"/>
    <property type="match status" value="1"/>
</dbReference>
<keyword evidence="4 5" id="KW-0119">Carbohydrate metabolism</keyword>
<dbReference type="EMBL" id="CP002873">
    <property type="protein sequence ID" value="AGA67501.1"/>
    <property type="molecule type" value="Genomic_DNA"/>
</dbReference>
<dbReference type="InterPro" id="IPR014718">
    <property type="entry name" value="GH-type_carb-bd"/>
</dbReference>
<evidence type="ECO:0000256" key="6">
    <source>
        <dbReference type="PIRSR" id="PIRSR005096-1"/>
    </source>
</evidence>
<gene>
    <name evidence="9" type="ORF">BPP43_11785</name>
</gene>
<evidence type="ECO:0000313" key="10">
    <source>
        <dbReference type="Proteomes" id="UP000010793"/>
    </source>
</evidence>
<feature type="active site" description="Proton donor" evidence="6">
    <location>
        <position position="196"/>
    </location>
</feature>
<dbReference type="InterPro" id="IPR011013">
    <property type="entry name" value="Gal_mutarotase_sf_dom"/>
</dbReference>
<dbReference type="EC" id="5.1.3.3" evidence="5"/>
<dbReference type="GO" id="GO:0030246">
    <property type="term" value="F:carbohydrate binding"/>
    <property type="evidence" value="ECO:0007669"/>
    <property type="project" value="InterPro"/>
</dbReference>
<dbReference type="GO" id="GO:0033499">
    <property type="term" value="P:galactose catabolic process via UDP-galactose, Leloir pathway"/>
    <property type="evidence" value="ECO:0007669"/>
    <property type="project" value="TreeGrafter"/>
</dbReference>
<name>A0A3B6VNM2_BRAPL</name>
<reference evidence="9 10" key="1">
    <citation type="journal article" date="2013" name="Genome Announc.">
        <title>Complete Genome Sequence of the Porcine Strain Brachyspira pilosicoli P43/6/78(T.).</title>
        <authorList>
            <person name="Lin C."/>
            <person name="den Bakker H.C."/>
            <person name="Suzuki H."/>
            <person name="Lefebure T."/>
            <person name="Ponnala L."/>
            <person name="Sun Q."/>
            <person name="Stanhope M.J."/>
            <person name="Wiedmann M."/>
            <person name="Duhamel G.E."/>
        </authorList>
    </citation>
    <scope>NUCLEOTIDE SEQUENCE [LARGE SCALE GENOMIC DNA]</scope>
    <source>
        <strain evidence="9 10">P43/6/78</strain>
    </source>
</reference>
<protein>
    <recommendedName>
        <fullName evidence="5">Aldose 1-epimerase</fullName>
        <ecNumber evidence="5">5.1.3.3</ecNumber>
    </recommendedName>
</protein>
<evidence type="ECO:0000256" key="8">
    <source>
        <dbReference type="PIRSR" id="PIRSR005096-3"/>
    </source>
</evidence>
<organism evidence="9 10">
    <name type="scientific">Brachyspira pilosicoli P43/6/78</name>
    <dbReference type="NCBI Taxonomy" id="1042417"/>
    <lineage>
        <taxon>Bacteria</taxon>
        <taxon>Pseudomonadati</taxon>
        <taxon>Spirochaetota</taxon>
        <taxon>Spirochaetia</taxon>
        <taxon>Brachyspirales</taxon>
        <taxon>Brachyspiraceae</taxon>
        <taxon>Brachyspira</taxon>
    </lineage>
</organism>
<accession>A0A3B6VNM2</accession>
<dbReference type="InterPro" id="IPR015443">
    <property type="entry name" value="Aldose_1-epimerase"/>
</dbReference>
<evidence type="ECO:0000256" key="5">
    <source>
        <dbReference type="PIRNR" id="PIRNR005096"/>
    </source>
</evidence>
<feature type="active site" description="Proton acceptor" evidence="6">
    <location>
        <position position="321"/>
    </location>
</feature>
<dbReference type="CDD" id="cd09019">
    <property type="entry name" value="galactose_mutarotase_like"/>
    <property type="match status" value="1"/>
</dbReference>
<evidence type="ECO:0000256" key="2">
    <source>
        <dbReference type="ARBA" id="ARBA00006206"/>
    </source>
</evidence>
<dbReference type="GO" id="GO:0006006">
    <property type="term" value="P:glucose metabolic process"/>
    <property type="evidence" value="ECO:0007669"/>
    <property type="project" value="TreeGrafter"/>
</dbReference>